<protein>
    <submittedName>
        <fullName evidence="2">Glycosyltransferase family 39 protein</fullName>
    </submittedName>
</protein>
<gene>
    <name evidence="2" type="ORF">NMP03_03535</name>
</gene>
<feature type="transmembrane region" description="Helical" evidence="1">
    <location>
        <begin position="262"/>
        <end position="280"/>
    </location>
</feature>
<keyword evidence="1" id="KW-1133">Transmembrane helix</keyword>
<sequence>MAYATGGLWLDEAWSAIHVYRTGSILGVFTSINHDNNHHLTSVWLQLHGPQASPLAQRALSIVSGAASVAVAAAIGRRTSNVAGLVAATLFAVSPVFVTYGAEARGYASMTLMVLVAILLVDRWAAGEAPAPRGPLAIVFAIGMLSQLTMLFAFFAIGGWILFVQLERARGWASVRRTLEMTSPALIVILAILSLVFVAPMIDGKGMSVGAYVPFTWAAYREAMIGLTAHLVGAPLLHSWPIAVILASLAVAVGIALPRRSFYVLAILCFPLAIAVLQPANPSNGRYYMLVAIATLVMWSDLAAWAWQRGTGFRYGCAALFLAMVGASISVDLALIRDARGDPDGAIRWIAAGSPQGSSVMLERKMGSAVYEVASRRSGYPLHIYINGCAPAAYLIVHRFRAEPFGDHSSYCGHAWRRIAEDRSEGLSEEGWRLYRRID</sequence>
<reference evidence="2" key="1">
    <citation type="submission" date="2022-07" db="EMBL/GenBank/DDBJ databases">
        <title>Sphingomonas sp. nov., a novel bacterium isolated from the north slope of the Mount Everest.</title>
        <authorList>
            <person name="Cui X."/>
            <person name="Liu Y."/>
        </authorList>
    </citation>
    <scope>NUCLEOTIDE SEQUENCE</scope>
    <source>
        <strain evidence="2">S5-59</strain>
    </source>
</reference>
<proteinExistence type="predicted"/>
<dbReference type="Proteomes" id="UP001058533">
    <property type="component" value="Chromosome"/>
</dbReference>
<feature type="transmembrane region" description="Helical" evidence="1">
    <location>
        <begin position="137"/>
        <end position="163"/>
    </location>
</feature>
<evidence type="ECO:0000313" key="3">
    <source>
        <dbReference type="Proteomes" id="UP001058533"/>
    </source>
</evidence>
<keyword evidence="1" id="KW-0472">Membrane</keyword>
<feature type="transmembrane region" description="Helical" evidence="1">
    <location>
        <begin position="287"/>
        <end position="307"/>
    </location>
</feature>
<accession>A0ABY5LB03</accession>
<feature type="transmembrane region" description="Helical" evidence="1">
    <location>
        <begin position="223"/>
        <end position="256"/>
    </location>
</feature>
<evidence type="ECO:0000256" key="1">
    <source>
        <dbReference type="SAM" id="Phobius"/>
    </source>
</evidence>
<feature type="transmembrane region" description="Helical" evidence="1">
    <location>
        <begin position="82"/>
        <end position="100"/>
    </location>
</feature>
<evidence type="ECO:0000313" key="2">
    <source>
        <dbReference type="EMBL" id="UUL83316.1"/>
    </source>
</evidence>
<keyword evidence="3" id="KW-1185">Reference proteome</keyword>
<feature type="transmembrane region" description="Helical" evidence="1">
    <location>
        <begin position="313"/>
        <end position="335"/>
    </location>
</feature>
<dbReference type="RefSeq" id="WP_256507157.1">
    <property type="nucleotide sequence ID" value="NZ_CP101740.1"/>
</dbReference>
<keyword evidence="1" id="KW-0812">Transmembrane</keyword>
<dbReference type="EMBL" id="CP101740">
    <property type="protein sequence ID" value="UUL83316.1"/>
    <property type="molecule type" value="Genomic_DNA"/>
</dbReference>
<feature type="transmembrane region" description="Helical" evidence="1">
    <location>
        <begin position="183"/>
        <end position="202"/>
    </location>
</feature>
<name>A0ABY5LB03_9SPHN</name>
<organism evidence="2 3">
    <name type="scientific">Sphingomonas qomolangmaensis</name>
    <dbReference type="NCBI Taxonomy" id="2918765"/>
    <lineage>
        <taxon>Bacteria</taxon>
        <taxon>Pseudomonadati</taxon>
        <taxon>Pseudomonadota</taxon>
        <taxon>Alphaproteobacteria</taxon>
        <taxon>Sphingomonadales</taxon>
        <taxon>Sphingomonadaceae</taxon>
        <taxon>Sphingomonas</taxon>
    </lineage>
</organism>